<accession>A0ABT2UP16</accession>
<organism evidence="1 2">
    <name type="scientific">Paenibacillus baimaensis</name>
    <dbReference type="NCBI Taxonomy" id="2982185"/>
    <lineage>
        <taxon>Bacteria</taxon>
        <taxon>Bacillati</taxon>
        <taxon>Bacillota</taxon>
        <taxon>Bacilli</taxon>
        <taxon>Bacillales</taxon>
        <taxon>Paenibacillaceae</taxon>
        <taxon>Paenibacillus</taxon>
    </lineage>
</organism>
<evidence type="ECO:0000313" key="2">
    <source>
        <dbReference type="Proteomes" id="UP001652445"/>
    </source>
</evidence>
<keyword evidence="2" id="KW-1185">Reference proteome</keyword>
<dbReference type="RefSeq" id="WP_262687219.1">
    <property type="nucleotide sequence ID" value="NZ_JAOQIO010000103.1"/>
</dbReference>
<name>A0ABT2UP16_9BACL</name>
<keyword evidence="1" id="KW-0418">Kinase</keyword>
<dbReference type="PANTHER" id="PTHR40050:SF1">
    <property type="entry name" value="INNER SPORE COAT PROTEIN H"/>
    <property type="match status" value="1"/>
</dbReference>
<evidence type="ECO:0000313" key="1">
    <source>
        <dbReference type="EMBL" id="MCU6796400.1"/>
    </source>
</evidence>
<dbReference type="PANTHER" id="PTHR40050">
    <property type="entry name" value="INNER SPORE COAT PROTEIN H"/>
    <property type="match status" value="1"/>
</dbReference>
<dbReference type="Pfam" id="PF08757">
    <property type="entry name" value="CotH"/>
    <property type="match status" value="1"/>
</dbReference>
<sequence>MDSPREIPTYQIFINKNEYQTLRDHMWSEESVSAKLKVNQKQYAVGIAYRGYHIRKLKKKSFRLTIQSPKLFMGAREYHLNAEYSDPSMIRSKLSFDFFKDIGNLAPSAEHILLKLNGSIAGVYLQLESVDDLFLTSRGLQAGHIFYASNDDANFSLITPENTIKQSLEAGYSLKIGFKEDYKYIRELIYKINTVARSDFKNEISKLIDVNKFLIWLVGVVCTQNYDGFIQNYALYRSGASGLFEIIPWDYDATWGRDIYGQTMEHDYVPIQGYNTLISRLMDVPEFRLMYKSLLETILEIKFNANYLEPHILSLQSRIRPYILLDPYKSKDISSFDMESEFIIQFINNRRAYLKDHLVALN</sequence>
<proteinExistence type="predicted"/>
<dbReference type="InterPro" id="IPR014867">
    <property type="entry name" value="Spore_coat_CotH_CotH2/3/7"/>
</dbReference>
<comment type="caution">
    <text evidence="1">The sequence shown here is derived from an EMBL/GenBank/DDBJ whole genome shotgun (WGS) entry which is preliminary data.</text>
</comment>
<keyword evidence="1" id="KW-0808">Transferase</keyword>
<reference evidence="1 2" key="1">
    <citation type="submission" date="2022-09" db="EMBL/GenBank/DDBJ databases">
        <authorList>
            <person name="Han X.L."/>
            <person name="Wang Q."/>
            <person name="Lu T."/>
        </authorList>
    </citation>
    <scope>NUCLEOTIDE SEQUENCE [LARGE SCALE GENOMIC DNA]</scope>
    <source>
        <strain evidence="1 2">WQ 127069</strain>
    </source>
</reference>
<dbReference type="GO" id="GO:0016301">
    <property type="term" value="F:kinase activity"/>
    <property type="evidence" value="ECO:0007669"/>
    <property type="project" value="UniProtKB-KW"/>
</dbReference>
<protein>
    <submittedName>
        <fullName evidence="1">CotH kinase family protein</fullName>
    </submittedName>
</protein>
<dbReference type="EMBL" id="JAOQIO010000103">
    <property type="protein sequence ID" value="MCU6796400.1"/>
    <property type="molecule type" value="Genomic_DNA"/>
</dbReference>
<gene>
    <name evidence="1" type="ORF">OB236_30180</name>
</gene>
<dbReference type="Proteomes" id="UP001652445">
    <property type="component" value="Unassembled WGS sequence"/>
</dbReference>